<dbReference type="PRINTS" id="PR00033">
    <property type="entry name" value="HTHASNC"/>
</dbReference>
<dbReference type="InterPro" id="IPR036388">
    <property type="entry name" value="WH-like_DNA-bd_sf"/>
</dbReference>
<dbReference type="Proteomes" id="UP000333828">
    <property type="component" value="Unassembled WGS sequence"/>
</dbReference>
<gene>
    <name evidence="5" type="ORF">PIN31115_00253</name>
</gene>
<evidence type="ECO:0000313" key="6">
    <source>
        <dbReference type="Proteomes" id="UP000333828"/>
    </source>
</evidence>
<dbReference type="InterPro" id="IPR019885">
    <property type="entry name" value="Tscrpt_reg_HTH_AsnC-type_CS"/>
</dbReference>
<keyword evidence="1" id="KW-0805">Transcription regulation</keyword>
<dbReference type="InterPro" id="IPR019888">
    <property type="entry name" value="Tscrpt_reg_AsnC-like"/>
</dbReference>
<dbReference type="SUPFAM" id="SSF46785">
    <property type="entry name" value="Winged helix' DNA-binding domain"/>
    <property type="match status" value="1"/>
</dbReference>
<dbReference type="PROSITE" id="PS00519">
    <property type="entry name" value="HTH_ASNC_1"/>
    <property type="match status" value="1"/>
</dbReference>
<reference evidence="5 6" key="1">
    <citation type="submission" date="2019-08" db="EMBL/GenBank/DDBJ databases">
        <authorList>
            <person name="Peeters C."/>
        </authorList>
    </citation>
    <scope>NUCLEOTIDE SEQUENCE [LARGE SCALE GENOMIC DNA]</scope>
    <source>
        <strain evidence="5 6">LMG 31115</strain>
    </source>
</reference>
<dbReference type="Pfam" id="PF01037">
    <property type="entry name" value="AsnC_trans_reg"/>
    <property type="match status" value="1"/>
</dbReference>
<dbReference type="GO" id="GO:0005829">
    <property type="term" value="C:cytosol"/>
    <property type="evidence" value="ECO:0007669"/>
    <property type="project" value="TreeGrafter"/>
</dbReference>
<dbReference type="InterPro" id="IPR019887">
    <property type="entry name" value="Tscrpt_reg_AsnC/Lrp_C"/>
</dbReference>
<dbReference type="InterPro" id="IPR000485">
    <property type="entry name" value="AsnC-type_HTH_dom"/>
</dbReference>
<dbReference type="PROSITE" id="PS50956">
    <property type="entry name" value="HTH_ASNC_2"/>
    <property type="match status" value="1"/>
</dbReference>
<evidence type="ECO:0000256" key="1">
    <source>
        <dbReference type="ARBA" id="ARBA00023015"/>
    </source>
</evidence>
<evidence type="ECO:0000259" key="4">
    <source>
        <dbReference type="PROSITE" id="PS50956"/>
    </source>
</evidence>
<dbReference type="Gene3D" id="1.10.10.10">
    <property type="entry name" value="Winged helix-like DNA-binding domain superfamily/Winged helix DNA-binding domain"/>
    <property type="match status" value="1"/>
</dbReference>
<dbReference type="PANTHER" id="PTHR30154">
    <property type="entry name" value="LEUCINE-RESPONSIVE REGULATORY PROTEIN"/>
    <property type="match status" value="1"/>
</dbReference>
<dbReference type="GO" id="GO:0043200">
    <property type="term" value="P:response to amino acid"/>
    <property type="evidence" value="ECO:0007669"/>
    <property type="project" value="TreeGrafter"/>
</dbReference>
<keyword evidence="2" id="KW-0238">DNA-binding</keyword>
<keyword evidence="6" id="KW-1185">Reference proteome</keyword>
<dbReference type="Pfam" id="PF13412">
    <property type="entry name" value="HTH_24"/>
    <property type="match status" value="1"/>
</dbReference>
<feature type="domain" description="HTH asnC-type" evidence="4">
    <location>
        <begin position="4"/>
        <end position="65"/>
    </location>
</feature>
<name>A0A5E4RLS2_9BURK</name>
<dbReference type="AlphaFoldDB" id="A0A5E4RLS2"/>
<dbReference type="Gene3D" id="3.30.70.920">
    <property type="match status" value="1"/>
</dbReference>
<dbReference type="InterPro" id="IPR011008">
    <property type="entry name" value="Dimeric_a/b-barrel"/>
</dbReference>
<sequence length="170" mass="18859">MVDLDSYDLSLLESLQKDGRATHHELAKDVALSASQIGRRLQRLEAAGIIEGYRVVLRPEVLGLGVTAFTTLRLQHHGDHVIERFQAEIDLLPEVLECHAVVGEADYLLRIVVPDLNALSAFVMKRLMQVPGVENVRSNIVLSAFKRSNSLPLHYLARSTGVRRVVGSDD</sequence>
<dbReference type="GO" id="GO:0043565">
    <property type="term" value="F:sequence-specific DNA binding"/>
    <property type="evidence" value="ECO:0007669"/>
    <property type="project" value="InterPro"/>
</dbReference>
<keyword evidence="3" id="KW-0804">Transcription</keyword>
<dbReference type="RefSeq" id="WP_058376622.1">
    <property type="nucleotide sequence ID" value="NZ_CABPSF010000001.1"/>
</dbReference>
<protein>
    <submittedName>
        <fullName evidence="5">AsnC family transcriptional regulator</fullName>
    </submittedName>
</protein>
<dbReference type="EMBL" id="CABPSI010000001">
    <property type="protein sequence ID" value="VVD64276.1"/>
    <property type="molecule type" value="Genomic_DNA"/>
</dbReference>
<organism evidence="5 6">
    <name type="scientific">Pandoraea iniqua</name>
    <dbReference type="NCBI Taxonomy" id="2508288"/>
    <lineage>
        <taxon>Bacteria</taxon>
        <taxon>Pseudomonadati</taxon>
        <taxon>Pseudomonadota</taxon>
        <taxon>Betaproteobacteria</taxon>
        <taxon>Burkholderiales</taxon>
        <taxon>Burkholderiaceae</taxon>
        <taxon>Pandoraea</taxon>
    </lineage>
</organism>
<dbReference type="SMART" id="SM00344">
    <property type="entry name" value="HTH_ASNC"/>
    <property type="match status" value="1"/>
</dbReference>
<dbReference type="InterPro" id="IPR036390">
    <property type="entry name" value="WH_DNA-bd_sf"/>
</dbReference>
<dbReference type="PANTHER" id="PTHR30154:SF34">
    <property type="entry name" value="TRANSCRIPTIONAL REGULATOR AZLB"/>
    <property type="match status" value="1"/>
</dbReference>
<evidence type="ECO:0000256" key="3">
    <source>
        <dbReference type="ARBA" id="ARBA00023163"/>
    </source>
</evidence>
<dbReference type="SUPFAM" id="SSF54909">
    <property type="entry name" value="Dimeric alpha+beta barrel"/>
    <property type="match status" value="1"/>
</dbReference>
<proteinExistence type="predicted"/>
<accession>A0A5E4RLS2</accession>
<evidence type="ECO:0000313" key="5">
    <source>
        <dbReference type="EMBL" id="VVD64276.1"/>
    </source>
</evidence>
<evidence type="ECO:0000256" key="2">
    <source>
        <dbReference type="ARBA" id="ARBA00023125"/>
    </source>
</evidence>